<sequence length="427" mass="48407">MTENILNFGKKIIPKKIFKAFQPAYHFLLAFIGAMYYKFPSRKIFIVAVIGTKGKTTVTELINKIFETLGEKTALANTIRFKIGNKEENNLFKMTMPGRFFIQRFLRNAVSAKCKYAIVEMTSEGVKQFRHKFIALDALVFTNIAPEHIESHGSFENYLDAKLSIARSLEKSAKKNKIIIANADDKYSNKFLNVSVKNKIKFSLNNAEPYMLSEKFTEITFDGLKIHSKLIGIFNIYNTLAAASFAKSQNIDDLIIKRAIEQFSGVKGRVERIEEGQNFTVIVDYAHTKESLEELYKAFGKSEKICVLGNTGGGRDKWKRPEMGKIADIYCKHIILTNEDPYDEDPIKIIKDTANGITNKKPEIILDRRQAIKKALMIAKKDGIVLITGKGTDPYIMGAKGEKIPWSDANIAREELKSSFNKKNNRV</sequence>
<evidence type="ECO:0008006" key="8">
    <source>
        <dbReference type="Google" id="ProtNLM"/>
    </source>
</evidence>
<comment type="subcellular location">
    <subcellularLocation>
        <location evidence="2">Cytoplasm</location>
    </subcellularLocation>
</comment>
<evidence type="ECO:0000313" key="7">
    <source>
        <dbReference type="Proteomes" id="UP000230481"/>
    </source>
</evidence>
<dbReference type="AlphaFoldDB" id="A0A2M6WV11"/>
<comment type="pathway">
    <text evidence="2">Cell wall biogenesis; peptidoglycan biosynthesis.</text>
</comment>
<dbReference type="Gene3D" id="3.40.1190.10">
    <property type="entry name" value="Mur-like, catalytic domain"/>
    <property type="match status" value="1"/>
</dbReference>
<feature type="domain" description="Mur ligase C-terminal" evidence="4">
    <location>
        <begin position="268"/>
        <end position="391"/>
    </location>
</feature>
<evidence type="ECO:0000256" key="3">
    <source>
        <dbReference type="SAM" id="Phobius"/>
    </source>
</evidence>
<dbReference type="GO" id="GO:0009252">
    <property type="term" value="P:peptidoglycan biosynthetic process"/>
    <property type="evidence" value="ECO:0007669"/>
    <property type="project" value="UniProtKB-UniPathway"/>
</dbReference>
<dbReference type="InterPro" id="IPR005761">
    <property type="entry name" value="UDP-N-AcMur-Glu-dNH2Pim_ligase"/>
</dbReference>
<name>A0A2M6WV11_9BACT</name>
<proteinExistence type="inferred from homology"/>
<dbReference type="Pfam" id="PF08245">
    <property type="entry name" value="Mur_ligase_M"/>
    <property type="match status" value="1"/>
</dbReference>
<dbReference type="UniPathway" id="UPA00219"/>
<dbReference type="Gene3D" id="3.90.190.20">
    <property type="entry name" value="Mur ligase, C-terminal domain"/>
    <property type="match status" value="1"/>
</dbReference>
<organism evidence="6 7">
    <name type="scientific">Candidatus Campbellbacteria bacterium CG10_big_fil_rev_8_21_14_0_10_35_52</name>
    <dbReference type="NCBI Taxonomy" id="1974527"/>
    <lineage>
        <taxon>Bacteria</taxon>
        <taxon>Candidatus Campbelliibacteriota</taxon>
    </lineage>
</organism>
<evidence type="ECO:0000256" key="2">
    <source>
        <dbReference type="RuleBase" id="RU004135"/>
    </source>
</evidence>
<dbReference type="InterPro" id="IPR004101">
    <property type="entry name" value="Mur_ligase_C"/>
</dbReference>
<keyword evidence="2" id="KW-0132">Cell division</keyword>
<keyword evidence="3" id="KW-0472">Membrane</keyword>
<dbReference type="Pfam" id="PF02875">
    <property type="entry name" value="Mur_ligase_C"/>
    <property type="match status" value="1"/>
</dbReference>
<evidence type="ECO:0000313" key="6">
    <source>
        <dbReference type="EMBL" id="PIT96649.1"/>
    </source>
</evidence>
<dbReference type="SUPFAM" id="SSF53244">
    <property type="entry name" value="MurD-like peptide ligases, peptide-binding domain"/>
    <property type="match status" value="1"/>
</dbReference>
<dbReference type="NCBIfam" id="TIGR01085">
    <property type="entry name" value="murE"/>
    <property type="match status" value="1"/>
</dbReference>
<keyword evidence="2" id="KW-0573">Peptidoglycan synthesis</keyword>
<keyword evidence="2" id="KW-0133">Cell shape</keyword>
<keyword evidence="3" id="KW-0812">Transmembrane</keyword>
<keyword evidence="3" id="KW-1133">Transmembrane helix</keyword>
<keyword evidence="2" id="KW-0961">Cell wall biogenesis/degradation</keyword>
<dbReference type="InterPro" id="IPR013221">
    <property type="entry name" value="Mur_ligase_cen"/>
</dbReference>
<evidence type="ECO:0000259" key="4">
    <source>
        <dbReference type="Pfam" id="PF02875"/>
    </source>
</evidence>
<dbReference type="GO" id="GO:0016881">
    <property type="term" value="F:acid-amino acid ligase activity"/>
    <property type="evidence" value="ECO:0007669"/>
    <property type="project" value="InterPro"/>
</dbReference>
<dbReference type="GO" id="GO:0051301">
    <property type="term" value="P:cell division"/>
    <property type="evidence" value="ECO:0007669"/>
    <property type="project" value="UniProtKB-KW"/>
</dbReference>
<comment type="similarity">
    <text evidence="1">Belongs to the MurCDEF family. MurE subfamily.</text>
</comment>
<dbReference type="SUPFAM" id="SSF53623">
    <property type="entry name" value="MurD-like peptide ligases, catalytic domain"/>
    <property type="match status" value="1"/>
</dbReference>
<protein>
    <recommendedName>
        <fullName evidence="8">UDP-N-acetylmuramoyl-L-alanyl-D-glutamate--2, 6-diaminopimelate ligase</fullName>
    </recommendedName>
</protein>
<dbReference type="PANTHER" id="PTHR23135:SF4">
    <property type="entry name" value="UDP-N-ACETYLMURAMOYL-L-ALANYL-D-GLUTAMATE--2,6-DIAMINOPIMELATE LIGASE MURE HOMOLOG, CHLOROPLASTIC"/>
    <property type="match status" value="1"/>
</dbReference>
<dbReference type="EMBL" id="PFAA01000037">
    <property type="protein sequence ID" value="PIT96649.1"/>
    <property type="molecule type" value="Genomic_DNA"/>
</dbReference>
<dbReference type="GO" id="GO:0008360">
    <property type="term" value="P:regulation of cell shape"/>
    <property type="evidence" value="ECO:0007669"/>
    <property type="project" value="UniProtKB-KW"/>
</dbReference>
<keyword evidence="2" id="KW-0131">Cell cycle</keyword>
<dbReference type="InterPro" id="IPR036615">
    <property type="entry name" value="Mur_ligase_C_dom_sf"/>
</dbReference>
<dbReference type="GO" id="GO:0005524">
    <property type="term" value="F:ATP binding"/>
    <property type="evidence" value="ECO:0007669"/>
    <property type="project" value="InterPro"/>
</dbReference>
<dbReference type="Proteomes" id="UP000230481">
    <property type="component" value="Unassembled WGS sequence"/>
</dbReference>
<gene>
    <name evidence="6" type="ORF">COT82_02015</name>
</gene>
<evidence type="ECO:0000259" key="5">
    <source>
        <dbReference type="Pfam" id="PF08245"/>
    </source>
</evidence>
<reference evidence="7" key="1">
    <citation type="submission" date="2017-09" db="EMBL/GenBank/DDBJ databases">
        <title>Depth-based differentiation of microbial function through sediment-hosted aquifers and enrichment of novel symbionts in the deep terrestrial subsurface.</title>
        <authorList>
            <person name="Probst A.J."/>
            <person name="Ladd B."/>
            <person name="Jarett J.K."/>
            <person name="Geller-Mcgrath D.E."/>
            <person name="Sieber C.M.K."/>
            <person name="Emerson J.B."/>
            <person name="Anantharaman K."/>
            <person name="Thomas B.C."/>
            <person name="Malmstrom R."/>
            <person name="Stieglmeier M."/>
            <person name="Klingl A."/>
            <person name="Woyke T."/>
            <person name="Ryan C.M."/>
            <person name="Banfield J.F."/>
        </authorList>
    </citation>
    <scope>NUCLEOTIDE SEQUENCE [LARGE SCALE GENOMIC DNA]</scope>
</reference>
<accession>A0A2M6WV11</accession>
<dbReference type="InterPro" id="IPR036565">
    <property type="entry name" value="Mur-like_cat_sf"/>
</dbReference>
<dbReference type="PANTHER" id="PTHR23135">
    <property type="entry name" value="MUR LIGASE FAMILY MEMBER"/>
    <property type="match status" value="1"/>
</dbReference>
<dbReference type="GO" id="GO:0071555">
    <property type="term" value="P:cell wall organization"/>
    <property type="evidence" value="ECO:0007669"/>
    <property type="project" value="UniProtKB-KW"/>
</dbReference>
<evidence type="ECO:0000256" key="1">
    <source>
        <dbReference type="ARBA" id="ARBA00005898"/>
    </source>
</evidence>
<feature type="transmembrane region" description="Helical" evidence="3">
    <location>
        <begin position="20"/>
        <end position="37"/>
    </location>
</feature>
<feature type="domain" description="Mur ligase central" evidence="5">
    <location>
        <begin position="51"/>
        <end position="244"/>
    </location>
</feature>
<comment type="caution">
    <text evidence="6">The sequence shown here is derived from an EMBL/GenBank/DDBJ whole genome shotgun (WGS) entry which is preliminary data.</text>
</comment>
<dbReference type="GO" id="GO:0005737">
    <property type="term" value="C:cytoplasm"/>
    <property type="evidence" value="ECO:0007669"/>
    <property type="project" value="UniProtKB-SubCell"/>
</dbReference>